<dbReference type="GO" id="GO:0005178">
    <property type="term" value="F:integrin binding"/>
    <property type="evidence" value="ECO:0007669"/>
    <property type="project" value="InterPro"/>
</dbReference>
<evidence type="ECO:0000313" key="11">
    <source>
        <dbReference type="Proteomes" id="UP001044222"/>
    </source>
</evidence>
<evidence type="ECO:0000256" key="9">
    <source>
        <dbReference type="SAM" id="Phobius"/>
    </source>
</evidence>
<dbReference type="PANTHER" id="PTHR19226">
    <property type="entry name" value="THY-1 MEMBRANE GLYCOPROTEIN"/>
    <property type="match status" value="1"/>
</dbReference>
<reference evidence="10" key="1">
    <citation type="submission" date="2021-01" db="EMBL/GenBank/DDBJ databases">
        <title>A chromosome-scale assembly of European eel, Anguilla anguilla.</title>
        <authorList>
            <person name="Henkel C."/>
            <person name="Jong-Raadsen S.A."/>
            <person name="Dufour S."/>
            <person name="Weltzien F.-A."/>
            <person name="Palstra A.P."/>
            <person name="Pelster B."/>
            <person name="Spaink H.P."/>
            <person name="Van Den Thillart G.E."/>
            <person name="Jansen H."/>
            <person name="Zahm M."/>
            <person name="Klopp C."/>
            <person name="Cedric C."/>
            <person name="Louis A."/>
            <person name="Berthelot C."/>
            <person name="Parey E."/>
            <person name="Roest Crollius H."/>
            <person name="Montfort J."/>
            <person name="Robinson-Rechavi M."/>
            <person name="Bucao C."/>
            <person name="Bouchez O."/>
            <person name="Gislard M."/>
            <person name="Lluch J."/>
            <person name="Milhes M."/>
            <person name="Lampietro C."/>
            <person name="Lopez Roques C."/>
            <person name="Donnadieu C."/>
            <person name="Braasch I."/>
            <person name="Desvignes T."/>
            <person name="Postlethwait J."/>
            <person name="Bobe J."/>
            <person name="Guiguen Y."/>
            <person name="Dirks R."/>
        </authorList>
    </citation>
    <scope>NUCLEOTIDE SEQUENCE</scope>
    <source>
        <strain evidence="10">Tag_6206</strain>
        <tissue evidence="10">Liver</tissue>
    </source>
</reference>
<evidence type="ECO:0000256" key="6">
    <source>
        <dbReference type="ARBA" id="ARBA00023180"/>
    </source>
</evidence>
<dbReference type="GO" id="GO:0051894">
    <property type="term" value="P:positive regulation of focal adhesion assembly"/>
    <property type="evidence" value="ECO:0007669"/>
    <property type="project" value="TreeGrafter"/>
</dbReference>
<dbReference type="GO" id="GO:0030425">
    <property type="term" value="C:dendrite"/>
    <property type="evidence" value="ECO:0007669"/>
    <property type="project" value="TreeGrafter"/>
</dbReference>
<evidence type="ECO:0000313" key="10">
    <source>
        <dbReference type="EMBL" id="KAG5844563.1"/>
    </source>
</evidence>
<evidence type="ECO:0000256" key="1">
    <source>
        <dbReference type="ARBA" id="ARBA00004236"/>
    </source>
</evidence>
<name>A0A9D3MBR7_ANGAN</name>
<keyword evidence="8" id="KW-0393">Immunoglobulin domain</keyword>
<feature type="transmembrane region" description="Helical" evidence="9">
    <location>
        <begin position="43"/>
        <end position="61"/>
    </location>
</feature>
<comment type="subcellular location">
    <subcellularLocation>
        <location evidence="1">Cell membrane</location>
    </subcellularLocation>
</comment>
<proteinExistence type="predicted"/>
<keyword evidence="6" id="KW-0325">Glycoprotein</keyword>
<dbReference type="GO" id="GO:0007155">
    <property type="term" value="P:cell adhesion"/>
    <property type="evidence" value="ECO:0007669"/>
    <property type="project" value="InterPro"/>
</dbReference>
<dbReference type="GO" id="GO:0009897">
    <property type="term" value="C:external side of plasma membrane"/>
    <property type="evidence" value="ECO:0007669"/>
    <property type="project" value="TreeGrafter"/>
</dbReference>
<keyword evidence="4 9" id="KW-0472">Membrane</keyword>
<comment type="caution">
    <text evidence="10">The sequence shown here is derived from an EMBL/GenBank/DDBJ whole genome shotgun (WGS) entry which is preliminary data.</text>
</comment>
<dbReference type="GO" id="GO:0043209">
    <property type="term" value="C:myelin sheath"/>
    <property type="evidence" value="ECO:0007669"/>
    <property type="project" value="TreeGrafter"/>
</dbReference>
<gene>
    <name evidence="10" type="ORF">ANANG_G00163830</name>
</gene>
<dbReference type="GO" id="GO:0005096">
    <property type="term" value="F:GTPase activator activity"/>
    <property type="evidence" value="ECO:0007669"/>
    <property type="project" value="TreeGrafter"/>
</dbReference>
<evidence type="ECO:0000256" key="8">
    <source>
        <dbReference type="ARBA" id="ARBA00023319"/>
    </source>
</evidence>
<sequence>MTLGLRPNKNGKGRSEKHVARIFTAGAARAVCVRSERKPLSMANTLFISSIFLVVLVIPGFSEKVTVCKEEDGDVRVDCLIAPKPNQINSYEFSISKGGKEIVVNTNVTGKTADQKFKDTTQVDSLDLQGYRLRMRKYQMDENTTFICKATQTTGNVMVEKGKMLECSAISLFLHSCPWLVASLLVLHVAQSWALSSAL</sequence>
<keyword evidence="9" id="KW-1133">Transmembrane helix</keyword>
<evidence type="ECO:0000256" key="7">
    <source>
        <dbReference type="ARBA" id="ARBA00023288"/>
    </source>
</evidence>
<dbReference type="GO" id="GO:0007229">
    <property type="term" value="P:integrin-mediated signaling pathway"/>
    <property type="evidence" value="ECO:0007669"/>
    <property type="project" value="TreeGrafter"/>
</dbReference>
<organism evidence="10 11">
    <name type="scientific">Anguilla anguilla</name>
    <name type="common">European freshwater eel</name>
    <name type="synonym">Muraena anguilla</name>
    <dbReference type="NCBI Taxonomy" id="7936"/>
    <lineage>
        <taxon>Eukaryota</taxon>
        <taxon>Metazoa</taxon>
        <taxon>Chordata</taxon>
        <taxon>Craniata</taxon>
        <taxon>Vertebrata</taxon>
        <taxon>Euteleostomi</taxon>
        <taxon>Actinopterygii</taxon>
        <taxon>Neopterygii</taxon>
        <taxon>Teleostei</taxon>
        <taxon>Anguilliformes</taxon>
        <taxon>Anguillidae</taxon>
        <taxon>Anguilla</taxon>
    </lineage>
</organism>
<evidence type="ECO:0000256" key="4">
    <source>
        <dbReference type="ARBA" id="ARBA00023136"/>
    </source>
</evidence>
<keyword evidence="11" id="KW-1185">Reference proteome</keyword>
<keyword evidence="3" id="KW-0732">Signal</keyword>
<dbReference type="GO" id="GO:0045121">
    <property type="term" value="C:membrane raft"/>
    <property type="evidence" value="ECO:0007669"/>
    <property type="project" value="TreeGrafter"/>
</dbReference>
<keyword evidence="7" id="KW-0449">Lipoprotein</keyword>
<dbReference type="AlphaFoldDB" id="A0A9D3MBR7"/>
<dbReference type="GO" id="GO:0005925">
    <property type="term" value="C:focal adhesion"/>
    <property type="evidence" value="ECO:0007669"/>
    <property type="project" value="TreeGrafter"/>
</dbReference>
<dbReference type="PANTHER" id="PTHR19226:SF2">
    <property type="entry name" value="THY-1 MEMBRANE GLYCOPROTEIN"/>
    <property type="match status" value="1"/>
</dbReference>
<evidence type="ECO:0000256" key="5">
    <source>
        <dbReference type="ARBA" id="ARBA00023157"/>
    </source>
</evidence>
<keyword evidence="2" id="KW-1003">Cell membrane</keyword>
<dbReference type="EMBL" id="JAFIRN010000008">
    <property type="protein sequence ID" value="KAG5844563.1"/>
    <property type="molecule type" value="Genomic_DNA"/>
</dbReference>
<dbReference type="GO" id="GO:0030334">
    <property type="term" value="P:regulation of cell migration"/>
    <property type="evidence" value="ECO:0007669"/>
    <property type="project" value="InterPro"/>
</dbReference>
<dbReference type="Proteomes" id="UP001044222">
    <property type="component" value="Chromosome 8"/>
</dbReference>
<accession>A0A9D3MBR7</accession>
<dbReference type="InterPro" id="IPR033292">
    <property type="entry name" value="THY1"/>
</dbReference>
<keyword evidence="5" id="KW-1015">Disulfide bond</keyword>
<keyword evidence="9" id="KW-0812">Transmembrane</keyword>
<protein>
    <submittedName>
        <fullName evidence="10">Uncharacterized protein</fullName>
    </submittedName>
</protein>
<evidence type="ECO:0000256" key="3">
    <source>
        <dbReference type="ARBA" id="ARBA00022729"/>
    </source>
</evidence>
<evidence type="ECO:0000256" key="2">
    <source>
        <dbReference type="ARBA" id="ARBA00022475"/>
    </source>
</evidence>